<dbReference type="InterPro" id="IPR036054">
    <property type="entry name" value="BTG-like_sf"/>
</dbReference>
<feature type="domain" description="Anti-proliferative protein" evidence="3">
    <location>
        <begin position="42"/>
        <end position="62"/>
    </location>
</feature>
<evidence type="ECO:0000259" key="3">
    <source>
        <dbReference type="PROSITE" id="PS00960"/>
    </source>
</evidence>
<dbReference type="PANTHER" id="PTHR22978:SF12">
    <property type="entry name" value="MATERNAL B9.15 PROTEIN-LIKE ISOFORM X1"/>
    <property type="match status" value="1"/>
</dbReference>
<dbReference type="InParanoid" id="A0A6P7KTB9"/>
<evidence type="ECO:0000313" key="6">
    <source>
        <dbReference type="RefSeq" id="XP_055359407.1"/>
    </source>
</evidence>
<dbReference type="OrthoDB" id="19928at2759"/>
<keyword evidence="4" id="KW-1185">Reference proteome</keyword>
<accession>A0A6P7KTB9</accession>
<dbReference type="Proteomes" id="UP000515150">
    <property type="component" value="Chromosome 16"/>
</dbReference>
<reference evidence="5 6" key="1">
    <citation type="submission" date="2025-04" db="UniProtKB">
        <authorList>
            <consortium name="RefSeq"/>
        </authorList>
    </citation>
    <scope>IDENTIFICATION</scope>
</reference>
<dbReference type="GeneID" id="114843390"/>
<dbReference type="KEGG" id="bspl:114843390"/>
<dbReference type="GO" id="GO:0005634">
    <property type="term" value="C:nucleus"/>
    <property type="evidence" value="ECO:0007669"/>
    <property type="project" value="TreeGrafter"/>
</dbReference>
<evidence type="ECO:0000256" key="2">
    <source>
        <dbReference type="SAM" id="MobiDB-lite"/>
    </source>
</evidence>
<dbReference type="PROSITE" id="PS00960">
    <property type="entry name" value="BTG_1"/>
    <property type="match status" value="1"/>
</dbReference>
<name>A0A6P7KTB9_BETSP</name>
<evidence type="ECO:0000313" key="5">
    <source>
        <dbReference type="RefSeq" id="XP_028985733.1"/>
    </source>
</evidence>
<comment type="similarity">
    <text evidence="1">Belongs to the BTG family.</text>
</comment>
<dbReference type="FunFam" id="3.90.640.90:FF:000002">
    <property type="entry name" value="BTG anti-proliferation factor 4"/>
    <property type="match status" value="1"/>
</dbReference>
<dbReference type="PANTHER" id="PTHR22978">
    <property type="entry name" value="B-CELL TRANSLOCATION GENE"/>
    <property type="match status" value="1"/>
</dbReference>
<dbReference type="Gene3D" id="3.90.640.90">
    <property type="entry name" value="Anti-proliferative protein, N-terminal domain"/>
    <property type="match status" value="1"/>
</dbReference>
<feature type="region of interest" description="Disordered" evidence="2">
    <location>
        <begin position="123"/>
        <end position="162"/>
    </location>
</feature>
<organism evidence="4 5">
    <name type="scientific">Betta splendens</name>
    <name type="common">Siamese fighting fish</name>
    <dbReference type="NCBI Taxonomy" id="158456"/>
    <lineage>
        <taxon>Eukaryota</taxon>
        <taxon>Metazoa</taxon>
        <taxon>Chordata</taxon>
        <taxon>Craniata</taxon>
        <taxon>Vertebrata</taxon>
        <taxon>Euteleostomi</taxon>
        <taxon>Actinopterygii</taxon>
        <taxon>Neopterygii</taxon>
        <taxon>Teleostei</taxon>
        <taxon>Neoteleostei</taxon>
        <taxon>Acanthomorphata</taxon>
        <taxon>Anabantaria</taxon>
        <taxon>Anabantiformes</taxon>
        <taxon>Anabantoidei</taxon>
        <taxon>Osphronemidae</taxon>
        <taxon>Betta</taxon>
    </lineage>
</organism>
<sequence length="270" mass="30275">MKREVNAAVAYLQRMVVARSNLDEAVAQLFAEKLQKLLCDKYNDHWYPDCPSKGQAYRCIRINNGQVCDDVLLQACKEIEITPSELCLPPELTLWIDPMEVCARSKEHYRPFTIARFNKESVGAGTPDHTSDYHSATSSSCSSTSSSDNEEEAKDGETGPKKVEAVATPPAAEAGVCPVAMVPRIRRRYGDGPYRTRCFRNTLSTSIHYYYNHAPACPHYKKATTVYLTMCTAPPPPPPQQVFSYYILPQQPPQFIMPQASLHPWAPVMN</sequence>
<evidence type="ECO:0000256" key="1">
    <source>
        <dbReference type="ARBA" id="ARBA00007989"/>
    </source>
</evidence>
<dbReference type="InterPro" id="IPR002087">
    <property type="entry name" value="Anti_prolifrtn"/>
</dbReference>
<evidence type="ECO:0000313" key="4">
    <source>
        <dbReference type="Proteomes" id="UP000515150"/>
    </source>
</evidence>
<dbReference type="SMART" id="SM00099">
    <property type="entry name" value="btg1"/>
    <property type="match status" value="1"/>
</dbReference>
<dbReference type="AlphaFoldDB" id="A0A6P7KTB9"/>
<dbReference type="RefSeq" id="XP_028985733.1">
    <property type="nucleotide sequence ID" value="XM_029129900.3"/>
</dbReference>
<dbReference type="RefSeq" id="XP_055359407.1">
    <property type="nucleotide sequence ID" value="XM_055503432.1"/>
</dbReference>
<dbReference type="PRINTS" id="PR00310">
    <property type="entry name" value="ANTIPRLFBTG1"/>
</dbReference>
<proteinExistence type="inferred from homology"/>
<dbReference type="GO" id="GO:0005737">
    <property type="term" value="C:cytoplasm"/>
    <property type="evidence" value="ECO:0007669"/>
    <property type="project" value="TreeGrafter"/>
</dbReference>
<dbReference type="Pfam" id="PF07742">
    <property type="entry name" value="BTG"/>
    <property type="match status" value="1"/>
</dbReference>
<gene>
    <name evidence="5 6" type="primary">si:dkey-79d12.5</name>
</gene>
<feature type="compositionally biased region" description="Low complexity" evidence="2">
    <location>
        <begin position="133"/>
        <end position="147"/>
    </location>
</feature>
<dbReference type="SUPFAM" id="SSF160696">
    <property type="entry name" value="BTG domain-like"/>
    <property type="match status" value="1"/>
</dbReference>
<protein>
    <submittedName>
        <fullName evidence="5 6">Protein BTG4</fullName>
    </submittedName>
</protein>
<dbReference type="InterPro" id="IPR033332">
    <property type="entry name" value="BTG"/>
</dbReference>